<proteinExistence type="inferred from homology"/>
<evidence type="ECO:0000313" key="4">
    <source>
        <dbReference type="EMBL" id="EFO81203.1"/>
    </source>
</evidence>
<comment type="similarity">
    <text evidence="1">Belongs to the AB hydrolase superfamily. AB hydrolase 2 family.</text>
</comment>
<evidence type="ECO:0000256" key="2">
    <source>
        <dbReference type="ARBA" id="ARBA00022801"/>
    </source>
</evidence>
<dbReference type="InterPro" id="IPR003140">
    <property type="entry name" value="PLipase/COase/thioEstase"/>
</dbReference>
<keyword evidence="2" id="KW-0378">Hydrolase</keyword>
<dbReference type="PANTHER" id="PTHR10655:SF17">
    <property type="entry name" value="LYSOPHOSPHOLIPASE-LIKE PROTEIN 1"/>
    <property type="match status" value="1"/>
</dbReference>
<organism evidence="4 5">
    <name type="scientific">Oscillochloris trichoides DG-6</name>
    <dbReference type="NCBI Taxonomy" id="765420"/>
    <lineage>
        <taxon>Bacteria</taxon>
        <taxon>Bacillati</taxon>
        <taxon>Chloroflexota</taxon>
        <taxon>Chloroflexia</taxon>
        <taxon>Chloroflexales</taxon>
        <taxon>Chloroflexineae</taxon>
        <taxon>Oscillochloridaceae</taxon>
        <taxon>Oscillochloris</taxon>
    </lineage>
</organism>
<feature type="domain" description="Phospholipase/carboxylesterase/thioesterase" evidence="3">
    <location>
        <begin position="17"/>
        <end position="210"/>
    </location>
</feature>
<evidence type="ECO:0000313" key="5">
    <source>
        <dbReference type="Proteomes" id="UP000054010"/>
    </source>
</evidence>
<dbReference type="Pfam" id="PF02230">
    <property type="entry name" value="Abhydrolase_2"/>
    <property type="match status" value="1"/>
</dbReference>
<dbReference type="OrthoDB" id="9795555at2"/>
<sequence length="215" mass="23671">MTKIHTIERRPRAESATPAPLLIMLHGYGSNEHDLFELGEYLDPRLHIVSARGILNLGFGFAWYHLGGTPGNLVPDPTSRAQARSVLAKFVADLPARLGTDPQCTYLLGFSQGAIMSFALAAMQPELFAGIIPLSGYLDPGLLDAPLPQGLAELPILQMHGTVDEVIPISAARRTQEMLRPVAQRHTYQEYPIGHTISMEGLRLIQEWLTERLAE</sequence>
<dbReference type="PANTHER" id="PTHR10655">
    <property type="entry name" value="LYSOPHOSPHOLIPASE-RELATED"/>
    <property type="match status" value="1"/>
</dbReference>
<protein>
    <submittedName>
        <fullName evidence="4">Phospholipase/carboxylesterase</fullName>
    </submittedName>
</protein>
<dbReference type="eggNOG" id="COG0400">
    <property type="taxonomic scope" value="Bacteria"/>
</dbReference>
<dbReference type="SUPFAM" id="SSF53474">
    <property type="entry name" value="alpha/beta-Hydrolases"/>
    <property type="match status" value="1"/>
</dbReference>
<dbReference type="InterPro" id="IPR050565">
    <property type="entry name" value="LYPA1-2/EST-like"/>
</dbReference>
<gene>
    <name evidence="4" type="ORF">OSCT_0937</name>
</gene>
<dbReference type="STRING" id="765420.OSCT_0937"/>
<dbReference type="Gene3D" id="3.40.50.1820">
    <property type="entry name" value="alpha/beta hydrolase"/>
    <property type="match status" value="1"/>
</dbReference>
<dbReference type="GO" id="GO:0016787">
    <property type="term" value="F:hydrolase activity"/>
    <property type="evidence" value="ECO:0007669"/>
    <property type="project" value="UniProtKB-KW"/>
</dbReference>
<dbReference type="InterPro" id="IPR029058">
    <property type="entry name" value="AB_hydrolase_fold"/>
</dbReference>
<name>E1IC86_9CHLR</name>
<accession>E1IC86</accession>
<dbReference type="Proteomes" id="UP000054010">
    <property type="component" value="Unassembled WGS sequence"/>
</dbReference>
<evidence type="ECO:0000256" key="1">
    <source>
        <dbReference type="ARBA" id="ARBA00006499"/>
    </source>
</evidence>
<dbReference type="HOGENOM" id="CLU_049413_5_3_0"/>
<comment type="caution">
    <text evidence="4">The sequence shown here is derived from an EMBL/GenBank/DDBJ whole genome shotgun (WGS) entry which is preliminary data.</text>
</comment>
<dbReference type="EMBL" id="ADVR01000022">
    <property type="protein sequence ID" value="EFO81203.1"/>
    <property type="molecule type" value="Genomic_DNA"/>
</dbReference>
<evidence type="ECO:0000259" key="3">
    <source>
        <dbReference type="Pfam" id="PF02230"/>
    </source>
</evidence>
<dbReference type="AlphaFoldDB" id="E1IC86"/>
<reference evidence="4 5" key="1">
    <citation type="journal article" date="2011" name="J. Bacteriol.">
        <title>Draft genome sequence of the anoxygenic filamentous phototrophic bacterium Oscillochloris trichoides subsp. DG-6.</title>
        <authorList>
            <person name="Kuznetsov B.B."/>
            <person name="Ivanovsky R.N."/>
            <person name="Keppen O.I."/>
            <person name="Sukhacheva M.V."/>
            <person name="Bumazhkin B.K."/>
            <person name="Patutina E.O."/>
            <person name="Beletsky A.V."/>
            <person name="Mardanov A.V."/>
            <person name="Baslerov R.V."/>
            <person name="Panteleeva A.N."/>
            <person name="Kolganova T.V."/>
            <person name="Ravin N.V."/>
            <person name="Skryabin K.G."/>
        </authorList>
    </citation>
    <scope>NUCLEOTIDE SEQUENCE [LARGE SCALE GENOMIC DNA]</scope>
    <source>
        <strain evidence="4 5">DG-6</strain>
    </source>
</reference>
<keyword evidence="5" id="KW-1185">Reference proteome</keyword>